<gene>
    <name evidence="2" type="ORF">PAC_03324</name>
</gene>
<dbReference type="PANTHER" id="PTHR34883">
    <property type="entry name" value="SERINE-RICH PROTEIN, PUTATIVE-RELATED-RELATED"/>
    <property type="match status" value="1"/>
</dbReference>
<evidence type="ECO:0000313" key="2">
    <source>
        <dbReference type="EMBL" id="CZR53446.1"/>
    </source>
</evidence>
<dbReference type="InterPro" id="IPR052953">
    <property type="entry name" value="Ser-rich/MCO-related"/>
</dbReference>
<feature type="region of interest" description="Disordered" evidence="1">
    <location>
        <begin position="67"/>
        <end position="147"/>
    </location>
</feature>
<accession>A0A1L7WL08</accession>
<name>A0A1L7WL08_9HELO</name>
<dbReference type="InterPro" id="IPR008972">
    <property type="entry name" value="Cupredoxin"/>
</dbReference>
<feature type="compositionally biased region" description="Polar residues" evidence="1">
    <location>
        <begin position="70"/>
        <end position="80"/>
    </location>
</feature>
<feature type="compositionally biased region" description="Low complexity" evidence="1">
    <location>
        <begin position="103"/>
        <end position="135"/>
    </location>
</feature>
<dbReference type="AlphaFoldDB" id="A0A1L7WL08"/>
<feature type="compositionally biased region" description="Polar residues" evidence="1">
    <location>
        <begin position="92"/>
        <end position="102"/>
    </location>
</feature>
<dbReference type="SUPFAM" id="SSF49503">
    <property type="entry name" value="Cupredoxins"/>
    <property type="match status" value="1"/>
</dbReference>
<organism evidence="2 3">
    <name type="scientific">Phialocephala subalpina</name>
    <dbReference type="NCBI Taxonomy" id="576137"/>
    <lineage>
        <taxon>Eukaryota</taxon>
        <taxon>Fungi</taxon>
        <taxon>Dikarya</taxon>
        <taxon>Ascomycota</taxon>
        <taxon>Pezizomycotina</taxon>
        <taxon>Leotiomycetes</taxon>
        <taxon>Helotiales</taxon>
        <taxon>Mollisiaceae</taxon>
        <taxon>Phialocephala</taxon>
        <taxon>Phialocephala fortinii species complex</taxon>
    </lineage>
</organism>
<dbReference type="Gene3D" id="2.60.40.420">
    <property type="entry name" value="Cupredoxins - blue copper proteins"/>
    <property type="match status" value="1"/>
</dbReference>
<evidence type="ECO:0008006" key="4">
    <source>
        <dbReference type="Google" id="ProtNLM"/>
    </source>
</evidence>
<dbReference type="STRING" id="576137.A0A1L7WL08"/>
<sequence>MGTKKPTGFNSGPIKNQASEGPNVFQVEVKDKNQIWFYCGTTTHCQAGMNGAMNAPDTENKLDAYRTAAADTSSSESLPTVQGDVIAPEETAPSSGGDSSLNGASSSKPATSAPTSSSTGTSAGSTSGSNTGSTAVAPTSTGAPLSKTMSAATSQSIIPASGGSTLAGKTVLVGVVVAGLEFLVMLA</sequence>
<keyword evidence="3" id="KW-1185">Reference proteome</keyword>
<dbReference type="OrthoDB" id="5415867at2759"/>
<feature type="compositionally biased region" description="Polar residues" evidence="1">
    <location>
        <begin position="136"/>
        <end position="147"/>
    </location>
</feature>
<dbReference type="PANTHER" id="PTHR34883:SF15">
    <property type="entry name" value="EXTRACELLULAR SERINE-RICH PROTEIN"/>
    <property type="match status" value="1"/>
</dbReference>
<proteinExistence type="predicted"/>
<protein>
    <recommendedName>
        <fullName evidence="4">Phytocyanin domain-containing protein</fullName>
    </recommendedName>
</protein>
<evidence type="ECO:0000256" key="1">
    <source>
        <dbReference type="SAM" id="MobiDB-lite"/>
    </source>
</evidence>
<reference evidence="2 3" key="1">
    <citation type="submission" date="2016-03" db="EMBL/GenBank/DDBJ databases">
        <authorList>
            <person name="Ploux O."/>
        </authorList>
    </citation>
    <scope>NUCLEOTIDE SEQUENCE [LARGE SCALE GENOMIC DNA]</scope>
    <source>
        <strain evidence="2 3">UAMH 11012</strain>
    </source>
</reference>
<evidence type="ECO:0000313" key="3">
    <source>
        <dbReference type="Proteomes" id="UP000184330"/>
    </source>
</evidence>
<dbReference type="EMBL" id="FJOG01000003">
    <property type="protein sequence ID" value="CZR53446.1"/>
    <property type="molecule type" value="Genomic_DNA"/>
</dbReference>
<dbReference type="Proteomes" id="UP000184330">
    <property type="component" value="Unassembled WGS sequence"/>
</dbReference>